<accession>A0ABR2M257</accession>
<sequence>MHFLLLSPPASFLIHSLSSQASRLNHESLLLDCHPRRKQHQLSPVRRQCLRQNHLYTTSTLPQVSSSIAIPNLALLDRSSSLPDSTSSTPLQSKLPYQSLKPPGRSLLAAASFLQQAPPLFPLRFSVFGIYFSDFALSIAHNNLPYQQEAYRT</sequence>
<evidence type="ECO:0000313" key="2">
    <source>
        <dbReference type="Proteomes" id="UP001412067"/>
    </source>
</evidence>
<organism evidence="1 2">
    <name type="scientific">Platanthera guangdongensis</name>
    <dbReference type="NCBI Taxonomy" id="2320717"/>
    <lineage>
        <taxon>Eukaryota</taxon>
        <taxon>Viridiplantae</taxon>
        <taxon>Streptophyta</taxon>
        <taxon>Embryophyta</taxon>
        <taxon>Tracheophyta</taxon>
        <taxon>Spermatophyta</taxon>
        <taxon>Magnoliopsida</taxon>
        <taxon>Liliopsida</taxon>
        <taxon>Asparagales</taxon>
        <taxon>Orchidaceae</taxon>
        <taxon>Orchidoideae</taxon>
        <taxon>Orchideae</taxon>
        <taxon>Orchidinae</taxon>
        <taxon>Platanthera</taxon>
    </lineage>
</organism>
<name>A0ABR2M257_9ASPA</name>
<evidence type="ECO:0000313" key="1">
    <source>
        <dbReference type="EMBL" id="KAK8956081.1"/>
    </source>
</evidence>
<dbReference type="EMBL" id="JBBWWR010000013">
    <property type="protein sequence ID" value="KAK8956081.1"/>
    <property type="molecule type" value="Genomic_DNA"/>
</dbReference>
<dbReference type="Proteomes" id="UP001412067">
    <property type="component" value="Unassembled WGS sequence"/>
</dbReference>
<comment type="caution">
    <text evidence="1">The sequence shown here is derived from an EMBL/GenBank/DDBJ whole genome shotgun (WGS) entry which is preliminary data.</text>
</comment>
<protein>
    <submittedName>
        <fullName evidence="1">Uncharacterized protein</fullName>
    </submittedName>
</protein>
<proteinExistence type="predicted"/>
<keyword evidence="2" id="KW-1185">Reference proteome</keyword>
<gene>
    <name evidence="1" type="ORF">KSP40_PGU002536</name>
</gene>
<reference evidence="1 2" key="1">
    <citation type="journal article" date="2022" name="Nat. Plants">
        <title>Genomes of leafy and leafless Platanthera orchids illuminate the evolution of mycoheterotrophy.</title>
        <authorList>
            <person name="Li M.H."/>
            <person name="Liu K.W."/>
            <person name="Li Z."/>
            <person name="Lu H.C."/>
            <person name="Ye Q.L."/>
            <person name="Zhang D."/>
            <person name="Wang J.Y."/>
            <person name="Li Y.F."/>
            <person name="Zhong Z.M."/>
            <person name="Liu X."/>
            <person name="Yu X."/>
            <person name="Liu D.K."/>
            <person name="Tu X.D."/>
            <person name="Liu B."/>
            <person name="Hao Y."/>
            <person name="Liao X.Y."/>
            <person name="Jiang Y.T."/>
            <person name="Sun W.H."/>
            <person name="Chen J."/>
            <person name="Chen Y.Q."/>
            <person name="Ai Y."/>
            <person name="Zhai J.W."/>
            <person name="Wu S.S."/>
            <person name="Zhou Z."/>
            <person name="Hsiao Y.Y."/>
            <person name="Wu W.L."/>
            <person name="Chen Y.Y."/>
            <person name="Lin Y.F."/>
            <person name="Hsu J.L."/>
            <person name="Li C.Y."/>
            <person name="Wang Z.W."/>
            <person name="Zhao X."/>
            <person name="Zhong W.Y."/>
            <person name="Ma X.K."/>
            <person name="Ma L."/>
            <person name="Huang J."/>
            <person name="Chen G.Z."/>
            <person name="Huang M.Z."/>
            <person name="Huang L."/>
            <person name="Peng D.H."/>
            <person name="Luo Y.B."/>
            <person name="Zou S.Q."/>
            <person name="Chen S.P."/>
            <person name="Lan S."/>
            <person name="Tsai W.C."/>
            <person name="Van de Peer Y."/>
            <person name="Liu Z.J."/>
        </authorList>
    </citation>
    <scope>NUCLEOTIDE SEQUENCE [LARGE SCALE GENOMIC DNA]</scope>
    <source>
        <strain evidence="1">Lor288</strain>
    </source>
</reference>